<keyword evidence="1" id="KW-0695">RNA-directed DNA polymerase</keyword>
<keyword evidence="2" id="KW-1185">Reference proteome</keyword>
<dbReference type="Proteomes" id="UP000325081">
    <property type="component" value="Unassembled WGS sequence"/>
</dbReference>
<protein>
    <submittedName>
        <fullName evidence="1">RNA-directed DNA polymerase (Reversetranscriptase)-related family protein</fullName>
    </submittedName>
</protein>
<sequence length="122" mass="14029">MESNELEKEQRLVLAPASVAVSNVDKSSQPIKGISGLANEQGLELAHDYDDEDWTFHVFLWGSRSAAVAWDCLSLPCSEGRLGLRDLKTWNFALLARTLWNIHAKKDTLWFRWVHHIYLKHK</sequence>
<dbReference type="AlphaFoldDB" id="A0A5A7QPX1"/>
<proteinExistence type="predicted"/>
<keyword evidence="1" id="KW-0808">Transferase</keyword>
<reference evidence="2" key="1">
    <citation type="journal article" date="2019" name="Curr. Biol.">
        <title>Genome Sequence of Striga asiatica Provides Insight into the Evolution of Plant Parasitism.</title>
        <authorList>
            <person name="Yoshida S."/>
            <person name="Kim S."/>
            <person name="Wafula E.K."/>
            <person name="Tanskanen J."/>
            <person name="Kim Y.M."/>
            <person name="Honaas L."/>
            <person name="Yang Z."/>
            <person name="Spallek T."/>
            <person name="Conn C.E."/>
            <person name="Ichihashi Y."/>
            <person name="Cheong K."/>
            <person name="Cui S."/>
            <person name="Der J.P."/>
            <person name="Gundlach H."/>
            <person name="Jiao Y."/>
            <person name="Hori C."/>
            <person name="Ishida J.K."/>
            <person name="Kasahara H."/>
            <person name="Kiba T."/>
            <person name="Kim M.S."/>
            <person name="Koo N."/>
            <person name="Laohavisit A."/>
            <person name="Lee Y.H."/>
            <person name="Lumba S."/>
            <person name="McCourt P."/>
            <person name="Mortimer J.C."/>
            <person name="Mutuku J.M."/>
            <person name="Nomura T."/>
            <person name="Sasaki-Sekimoto Y."/>
            <person name="Seto Y."/>
            <person name="Wang Y."/>
            <person name="Wakatake T."/>
            <person name="Sakakibara H."/>
            <person name="Demura T."/>
            <person name="Yamaguchi S."/>
            <person name="Yoneyama K."/>
            <person name="Manabe R.I."/>
            <person name="Nelson D.C."/>
            <person name="Schulman A.H."/>
            <person name="Timko M.P."/>
            <person name="dePamphilis C.W."/>
            <person name="Choi D."/>
            <person name="Shirasu K."/>
        </authorList>
    </citation>
    <scope>NUCLEOTIDE SEQUENCE [LARGE SCALE GENOMIC DNA]</scope>
    <source>
        <strain evidence="2">cv. UVA1</strain>
    </source>
</reference>
<keyword evidence="1" id="KW-0548">Nucleotidyltransferase</keyword>
<evidence type="ECO:0000313" key="2">
    <source>
        <dbReference type="Proteomes" id="UP000325081"/>
    </source>
</evidence>
<gene>
    <name evidence="1" type="ORF">STAS_24526</name>
</gene>
<organism evidence="1 2">
    <name type="scientific">Striga asiatica</name>
    <name type="common">Asiatic witchweed</name>
    <name type="synonym">Buchnera asiatica</name>
    <dbReference type="NCBI Taxonomy" id="4170"/>
    <lineage>
        <taxon>Eukaryota</taxon>
        <taxon>Viridiplantae</taxon>
        <taxon>Streptophyta</taxon>
        <taxon>Embryophyta</taxon>
        <taxon>Tracheophyta</taxon>
        <taxon>Spermatophyta</taxon>
        <taxon>Magnoliopsida</taxon>
        <taxon>eudicotyledons</taxon>
        <taxon>Gunneridae</taxon>
        <taxon>Pentapetalae</taxon>
        <taxon>asterids</taxon>
        <taxon>lamiids</taxon>
        <taxon>Lamiales</taxon>
        <taxon>Orobanchaceae</taxon>
        <taxon>Buchnereae</taxon>
        <taxon>Striga</taxon>
    </lineage>
</organism>
<comment type="caution">
    <text evidence="1">The sequence shown here is derived from an EMBL/GenBank/DDBJ whole genome shotgun (WGS) entry which is preliminary data.</text>
</comment>
<dbReference type="EMBL" id="BKCP01007948">
    <property type="protein sequence ID" value="GER47425.1"/>
    <property type="molecule type" value="Genomic_DNA"/>
</dbReference>
<accession>A0A5A7QPX1</accession>
<evidence type="ECO:0000313" key="1">
    <source>
        <dbReference type="EMBL" id="GER47425.1"/>
    </source>
</evidence>
<dbReference type="GO" id="GO:0003964">
    <property type="term" value="F:RNA-directed DNA polymerase activity"/>
    <property type="evidence" value="ECO:0007669"/>
    <property type="project" value="UniProtKB-KW"/>
</dbReference>
<dbReference type="OrthoDB" id="1938625at2759"/>
<name>A0A5A7QPX1_STRAF</name>